<protein>
    <submittedName>
        <fullName evidence="1">Uncharacterized protein</fullName>
    </submittedName>
</protein>
<comment type="caution">
    <text evidence="1">The sequence shown here is derived from an EMBL/GenBank/DDBJ whole genome shotgun (WGS) entry which is preliminary data.</text>
</comment>
<reference evidence="1 2" key="1">
    <citation type="submission" date="2019-06" db="EMBL/GenBank/DDBJ databases">
        <title>Genome sequence analysis of &gt;100 Bacillus licheniformis strains suggests intrinsic resistance to this species.</title>
        <authorList>
            <person name="Wels M."/>
            <person name="Siezen R.J."/>
            <person name="Johansen E."/>
            <person name="Stuer-Lauridsen B."/>
            <person name="Bjerre K."/>
            <person name="Nielsen B.K.K."/>
        </authorList>
    </citation>
    <scope>NUCLEOTIDE SEQUENCE [LARGE SCALE GENOMIC DNA]</scope>
    <source>
        <strain evidence="1 2">BAC-15381</strain>
    </source>
</reference>
<proteinExistence type="predicted"/>
<keyword evidence="2" id="KW-1185">Reference proteome</keyword>
<sequence length="46" mass="5623">MIRQFQQIGWTYSFILYVSLGNWRAWVSEKEQFATRELELRRSAIN</sequence>
<dbReference type="EMBL" id="NILF01000054">
    <property type="protein sequence ID" value="TWL36078.1"/>
    <property type="molecule type" value="Genomic_DNA"/>
</dbReference>
<evidence type="ECO:0000313" key="1">
    <source>
        <dbReference type="EMBL" id="TWL36078.1"/>
    </source>
</evidence>
<accession>A0ABY3FTE9</accession>
<evidence type="ECO:0000313" key="2">
    <source>
        <dbReference type="Proteomes" id="UP000429980"/>
    </source>
</evidence>
<organism evidence="1 2">
    <name type="scientific">Bacillus paralicheniformis</name>
    <dbReference type="NCBI Taxonomy" id="1648923"/>
    <lineage>
        <taxon>Bacteria</taxon>
        <taxon>Bacillati</taxon>
        <taxon>Bacillota</taxon>
        <taxon>Bacilli</taxon>
        <taxon>Bacillales</taxon>
        <taxon>Bacillaceae</taxon>
        <taxon>Bacillus</taxon>
    </lineage>
</organism>
<gene>
    <name evidence="1" type="ORF">CHCC15381_4427</name>
</gene>
<dbReference type="Proteomes" id="UP000429980">
    <property type="component" value="Unassembled WGS sequence"/>
</dbReference>
<name>A0ABY3FTE9_9BACI</name>